<dbReference type="PANTHER" id="PTHR13710">
    <property type="entry name" value="DNA HELICASE RECQ FAMILY MEMBER"/>
    <property type="match status" value="1"/>
</dbReference>
<dbReference type="Gene3D" id="3.40.50.300">
    <property type="entry name" value="P-loop containing nucleotide triphosphate hydrolases"/>
    <property type="match status" value="1"/>
</dbReference>
<proteinExistence type="inferred from homology"/>
<accession>A0A9P5PZL9</accession>
<dbReference type="InterPro" id="IPR014001">
    <property type="entry name" value="Helicase_ATP-bd"/>
</dbReference>
<comment type="similarity">
    <text evidence="1">Belongs to the helicase family. RecQ subfamily.</text>
</comment>
<name>A0A9P5PZL9_9AGAR</name>
<organism evidence="3 4">
    <name type="scientific">Rhodocollybia butyracea</name>
    <dbReference type="NCBI Taxonomy" id="206335"/>
    <lineage>
        <taxon>Eukaryota</taxon>
        <taxon>Fungi</taxon>
        <taxon>Dikarya</taxon>
        <taxon>Basidiomycota</taxon>
        <taxon>Agaricomycotina</taxon>
        <taxon>Agaricomycetes</taxon>
        <taxon>Agaricomycetidae</taxon>
        <taxon>Agaricales</taxon>
        <taxon>Marasmiineae</taxon>
        <taxon>Omphalotaceae</taxon>
        <taxon>Rhodocollybia</taxon>
    </lineage>
</organism>
<evidence type="ECO:0000259" key="2">
    <source>
        <dbReference type="PROSITE" id="PS51192"/>
    </source>
</evidence>
<dbReference type="OrthoDB" id="2499463at2759"/>
<protein>
    <recommendedName>
        <fullName evidence="2">Helicase ATP-binding domain-containing protein</fullName>
    </recommendedName>
</protein>
<dbReference type="GO" id="GO:0043138">
    <property type="term" value="F:3'-5' DNA helicase activity"/>
    <property type="evidence" value="ECO:0007669"/>
    <property type="project" value="TreeGrafter"/>
</dbReference>
<comment type="caution">
    <text evidence="3">The sequence shown here is derived from an EMBL/GenBank/DDBJ whole genome shotgun (WGS) entry which is preliminary data.</text>
</comment>
<reference evidence="3" key="1">
    <citation type="submission" date="2020-11" db="EMBL/GenBank/DDBJ databases">
        <authorList>
            <consortium name="DOE Joint Genome Institute"/>
            <person name="Ahrendt S."/>
            <person name="Riley R."/>
            <person name="Andreopoulos W."/>
            <person name="Labutti K."/>
            <person name="Pangilinan J."/>
            <person name="Ruiz-Duenas F.J."/>
            <person name="Barrasa J.M."/>
            <person name="Sanchez-Garcia M."/>
            <person name="Camarero S."/>
            <person name="Miyauchi S."/>
            <person name="Serrano A."/>
            <person name="Linde D."/>
            <person name="Babiker R."/>
            <person name="Drula E."/>
            <person name="Ayuso-Fernandez I."/>
            <person name="Pacheco R."/>
            <person name="Padilla G."/>
            <person name="Ferreira P."/>
            <person name="Barriuso J."/>
            <person name="Kellner H."/>
            <person name="Castanera R."/>
            <person name="Alfaro M."/>
            <person name="Ramirez L."/>
            <person name="Pisabarro A.G."/>
            <person name="Kuo A."/>
            <person name="Tritt A."/>
            <person name="Lipzen A."/>
            <person name="He G."/>
            <person name="Yan M."/>
            <person name="Ng V."/>
            <person name="Cullen D."/>
            <person name="Martin F."/>
            <person name="Rosso M.-N."/>
            <person name="Henrissat B."/>
            <person name="Hibbett D."/>
            <person name="Martinez A.T."/>
            <person name="Grigoriev I.V."/>
        </authorList>
    </citation>
    <scope>NUCLEOTIDE SEQUENCE</scope>
    <source>
        <strain evidence="3">AH 40177</strain>
    </source>
</reference>
<dbReference type="Pfam" id="PF00270">
    <property type="entry name" value="DEAD"/>
    <property type="match status" value="1"/>
</dbReference>
<dbReference type="InterPro" id="IPR011545">
    <property type="entry name" value="DEAD/DEAH_box_helicase_dom"/>
</dbReference>
<dbReference type="GO" id="GO:0000724">
    <property type="term" value="P:double-strand break repair via homologous recombination"/>
    <property type="evidence" value="ECO:0007669"/>
    <property type="project" value="TreeGrafter"/>
</dbReference>
<dbReference type="PANTHER" id="PTHR13710:SF154">
    <property type="entry name" value="RECQ HELICASE, PUTATIVE (AFU_ORTHOLOGUE AFUA_6G14720)-RELATED"/>
    <property type="match status" value="1"/>
</dbReference>
<dbReference type="GO" id="GO:0005737">
    <property type="term" value="C:cytoplasm"/>
    <property type="evidence" value="ECO:0007669"/>
    <property type="project" value="TreeGrafter"/>
</dbReference>
<dbReference type="PROSITE" id="PS51192">
    <property type="entry name" value="HELICASE_ATP_BIND_1"/>
    <property type="match status" value="1"/>
</dbReference>
<evidence type="ECO:0000313" key="4">
    <source>
        <dbReference type="Proteomes" id="UP000772434"/>
    </source>
</evidence>
<dbReference type="SUPFAM" id="SSF52540">
    <property type="entry name" value="P-loop containing nucleoside triphosphate hydrolases"/>
    <property type="match status" value="1"/>
</dbReference>
<dbReference type="Proteomes" id="UP000772434">
    <property type="component" value="Unassembled WGS sequence"/>
</dbReference>
<sequence>MGLTAVAVNGDNWNSDVYKSLQQNEYQVIITSPDMALEHAPFRTVLSSQTLAKKTLAVVIDESHCISQWGDNFRPLYNRLGELRSYIPAKVPFLTTSATLPPLVLAQVRSSLHIDPLESYHLSIGTDRPNIAYFVHHMKAGKSDLDALNFVLRADLAKDEITELVQTMVFFDDINLVLLRWRRTFL</sequence>
<dbReference type="AlphaFoldDB" id="A0A9P5PZL9"/>
<gene>
    <name evidence="3" type="ORF">BDP27DRAFT_1501998</name>
</gene>
<dbReference type="EMBL" id="JADNRY010000032">
    <property type="protein sequence ID" value="KAF9071412.1"/>
    <property type="molecule type" value="Genomic_DNA"/>
</dbReference>
<feature type="domain" description="Helicase ATP-binding" evidence="2">
    <location>
        <begin position="1"/>
        <end position="118"/>
    </location>
</feature>
<dbReference type="GO" id="GO:0005694">
    <property type="term" value="C:chromosome"/>
    <property type="evidence" value="ECO:0007669"/>
    <property type="project" value="TreeGrafter"/>
</dbReference>
<dbReference type="GO" id="GO:0009378">
    <property type="term" value="F:four-way junction helicase activity"/>
    <property type="evidence" value="ECO:0007669"/>
    <property type="project" value="TreeGrafter"/>
</dbReference>
<keyword evidence="4" id="KW-1185">Reference proteome</keyword>
<dbReference type="GO" id="GO:0005524">
    <property type="term" value="F:ATP binding"/>
    <property type="evidence" value="ECO:0007669"/>
    <property type="project" value="InterPro"/>
</dbReference>
<evidence type="ECO:0000313" key="3">
    <source>
        <dbReference type="EMBL" id="KAF9071412.1"/>
    </source>
</evidence>
<evidence type="ECO:0000256" key="1">
    <source>
        <dbReference type="ARBA" id="ARBA00005446"/>
    </source>
</evidence>
<dbReference type="GO" id="GO:0003676">
    <property type="term" value="F:nucleic acid binding"/>
    <property type="evidence" value="ECO:0007669"/>
    <property type="project" value="InterPro"/>
</dbReference>
<dbReference type="InterPro" id="IPR027417">
    <property type="entry name" value="P-loop_NTPase"/>
</dbReference>